<dbReference type="InterPro" id="IPR008266">
    <property type="entry name" value="Tyr_kinase_AS"/>
</dbReference>
<dbReference type="Pfam" id="PF01636">
    <property type="entry name" value="APH"/>
    <property type="match status" value="1"/>
</dbReference>
<organism evidence="2 3">
    <name type="scientific">Streptomyces lancefieldiae</name>
    <dbReference type="NCBI Taxonomy" id="3075520"/>
    <lineage>
        <taxon>Bacteria</taxon>
        <taxon>Bacillati</taxon>
        <taxon>Actinomycetota</taxon>
        <taxon>Actinomycetes</taxon>
        <taxon>Kitasatosporales</taxon>
        <taxon>Streptomycetaceae</taxon>
        <taxon>Streptomyces</taxon>
    </lineage>
</organism>
<evidence type="ECO:0000313" key="3">
    <source>
        <dbReference type="Proteomes" id="UP001180724"/>
    </source>
</evidence>
<keyword evidence="3" id="KW-1185">Reference proteome</keyword>
<dbReference type="PROSITE" id="PS00109">
    <property type="entry name" value="PROTEIN_KINASE_TYR"/>
    <property type="match status" value="1"/>
</dbReference>
<accession>A0ABU3B078</accession>
<dbReference type="InterPro" id="IPR011009">
    <property type="entry name" value="Kinase-like_dom_sf"/>
</dbReference>
<evidence type="ECO:0000259" key="1">
    <source>
        <dbReference type="Pfam" id="PF01636"/>
    </source>
</evidence>
<dbReference type="Gene3D" id="3.90.1200.10">
    <property type="match status" value="1"/>
</dbReference>
<dbReference type="EMBL" id="JAVRFH010000077">
    <property type="protein sequence ID" value="MDT0615850.1"/>
    <property type="molecule type" value="Genomic_DNA"/>
</dbReference>
<evidence type="ECO:0000313" key="2">
    <source>
        <dbReference type="EMBL" id="MDT0615850.1"/>
    </source>
</evidence>
<comment type="caution">
    <text evidence="2">The sequence shown here is derived from an EMBL/GenBank/DDBJ whole genome shotgun (WGS) entry which is preliminary data.</text>
</comment>
<protein>
    <submittedName>
        <fullName evidence="2">Phosphotransferase</fullName>
    </submittedName>
</protein>
<feature type="domain" description="Aminoglycoside phosphotransferase" evidence="1">
    <location>
        <begin position="59"/>
        <end position="155"/>
    </location>
</feature>
<dbReference type="SUPFAM" id="SSF56112">
    <property type="entry name" value="Protein kinase-like (PK-like)"/>
    <property type="match status" value="1"/>
</dbReference>
<dbReference type="RefSeq" id="WP_311584485.1">
    <property type="nucleotide sequence ID" value="NZ_JAVRFH010000077.1"/>
</dbReference>
<gene>
    <name evidence="2" type="ORF">RM812_37585</name>
</gene>
<reference evidence="2" key="1">
    <citation type="submission" date="2024-05" db="EMBL/GenBank/DDBJ databases">
        <title>30 novel species of actinomycetes from the DSMZ collection.</title>
        <authorList>
            <person name="Nouioui I."/>
        </authorList>
    </citation>
    <scope>NUCLEOTIDE SEQUENCE</scope>
    <source>
        <strain evidence="2">DSM 40712</strain>
    </source>
</reference>
<sequence>MLGTLCPFSRSRSTVSVACRGQRALPVGASAWSAQHREAYSNGQGASTNLFADTARTEPGQGQFQGWRRLAAAFAEGADVLAWLDPWARRNLGRLADREAARITAAAGSALIHGDLRADNVLLTDDRVMVVDWPWAAVGASWCDIVLMGPSVITQGTPDAMRLPDQHLFARAANPDDVTSVLIAVTGYFLRQSIHTPPPGLPAVRGFQRAQGEAALDWVRERTRWRW</sequence>
<dbReference type="InterPro" id="IPR002575">
    <property type="entry name" value="Aminoglycoside_PTrfase"/>
</dbReference>
<name>A0ABU3B078_9ACTN</name>
<dbReference type="Proteomes" id="UP001180724">
    <property type="component" value="Unassembled WGS sequence"/>
</dbReference>
<proteinExistence type="predicted"/>